<dbReference type="InterPro" id="IPR014044">
    <property type="entry name" value="CAP_dom"/>
</dbReference>
<dbReference type="InterPro" id="IPR035940">
    <property type="entry name" value="CAP_sf"/>
</dbReference>
<dbReference type="Gene3D" id="3.40.33.10">
    <property type="entry name" value="CAP"/>
    <property type="match status" value="1"/>
</dbReference>
<feature type="compositionally biased region" description="Pro residues" evidence="1">
    <location>
        <begin position="220"/>
        <end position="230"/>
    </location>
</feature>
<dbReference type="CDD" id="cd05381">
    <property type="entry name" value="CAP_PR-1"/>
    <property type="match status" value="1"/>
</dbReference>
<feature type="domain" description="SCP" evidence="3">
    <location>
        <begin position="72"/>
        <end position="204"/>
    </location>
</feature>
<keyword evidence="2" id="KW-0732">Signal</keyword>
<organism evidence="4 5">
    <name type="scientific">Xanthoceras sorbifolium</name>
    <dbReference type="NCBI Taxonomy" id="99658"/>
    <lineage>
        <taxon>Eukaryota</taxon>
        <taxon>Viridiplantae</taxon>
        <taxon>Streptophyta</taxon>
        <taxon>Embryophyta</taxon>
        <taxon>Tracheophyta</taxon>
        <taxon>Spermatophyta</taxon>
        <taxon>Magnoliopsida</taxon>
        <taxon>eudicotyledons</taxon>
        <taxon>Gunneridae</taxon>
        <taxon>Pentapetalae</taxon>
        <taxon>rosids</taxon>
        <taxon>malvids</taxon>
        <taxon>Sapindales</taxon>
        <taxon>Sapindaceae</taxon>
        <taxon>Xanthoceroideae</taxon>
        <taxon>Xanthoceras</taxon>
    </lineage>
</organism>
<gene>
    <name evidence="4" type="ORF">JRO89_XS12G0013700</name>
</gene>
<feature type="signal peptide" evidence="2">
    <location>
        <begin position="1"/>
        <end position="27"/>
    </location>
</feature>
<dbReference type="Proteomes" id="UP000827721">
    <property type="component" value="Unassembled WGS sequence"/>
</dbReference>
<evidence type="ECO:0000313" key="4">
    <source>
        <dbReference type="EMBL" id="KAH7553453.1"/>
    </source>
</evidence>
<evidence type="ECO:0000256" key="2">
    <source>
        <dbReference type="SAM" id="SignalP"/>
    </source>
</evidence>
<reference evidence="4 5" key="1">
    <citation type="submission" date="2021-02" db="EMBL/GenBank/DDBJ databases">
        <title>Plant Genome Project.</title>
        <authorList>
            <person name="Zhang R.-G."/>
        </authorList>
    </citation>
    <scope>NUCLEOTIDE SEQUENCE [LARGE SCALE GENOMIC DNA]</scope>
    <source>
        <tissue evidence="4">Leaves</tissue>
    </source>
</reference>
<dbReference type="SMART" id="SM00198">
    <property type="entry name" value="SCP"/>
    <property type="match status" value="1"/>
</dbReference>
<dbReference type="PANTHER" id="PTHR10334">
    <property type="entry name" value="CYSTEINE-RICH SECRETORY PROTEIN-RELATED"/>
    <property type="match status" value="1"/>
</dbReference>
<dbReference type="Pfam" id="PF00188">
    <property type="entry name" value="CAP"/>
    <property type="match status" value="1"/>
</dbReference>
<dbReference type="PROSITE" id="PS01010">
    <property type="entry name" value="CRISP_2"/>
    <property type="match status" value="1"/>
</dbReference>
<dbReference type="InterPro" id="IPR001283">
    <property type="entry name" value="CRISP-related"/>
</dbReference>
<dbReference type="EMBL" id="JAFEMO010000012">
    <property type="protein sequence ID" value="KAH7553453.1"/>
    <property type="molecule type" value="Genomic_DNA"/>
</dbReference>
<feature type="chain" id="PRO_5046221821" description="SCP domain-containing protein" evidence="2">
    <location>
        <begin position="28"/>
        <end position="230"/>
    </location>
</feature>
<feature type="region of interest" description="Disordered" evidence="1">
    <location>
        <begin position="44"/>
        <end position="68"/>
    </location>
</feature>
<dbReference type="PRINTS" id="PR00837">
    <property type="entry name" value="V5TPXLIKE"/>
</dbReference>
<evidence type="ECO:0000313" key="5">
    <source>
        <dbReference type="Proteomes" id="UP000827721"/>
    </source>
</evidence>
<evidence type="ECO:0000256" key="1">
    <source>
        <dbReference type="SAM" id="MobiDB-lite"/>
    </source>
</evidence>
<name>A0ABQ8HAE1_9ROSI</name>
<feature type="region of interest" description="Disordered" evidence="1">
    <location>
        <begin position="204"/>
        <end position="230"/>
    </location>
</feature>
<dbReference type="InterPro" id="IPR018244">
    <property type="entry name" value="Allrgn_V5/Tpx1_CS"/>
</dbReference>
<proteinExistence type="predicted"/>
<comment type="caution">
    <text evidence="4">The sequence shown here is derived from an EMBL/GenBank/DDBJ whole genome shotgun (WGS) entry which is preliminary data.</text>
</comment>
<accession>A0ABQ8HAE1</accession>
<sequence>MSTTRTPRAATAILSSLLLLLLSVSDATPWQKYAGKYRYARRFTGSRTAGPTPPSGSPTSRQNRTGDEQSVKLAREFLNAHNKFRAAKDQPLLKWDSRLARFARRWGAQRKGDCDMIHSRGPYGENLFWGGKDHWTPTEVVHSWGREQNYYDVNANSCMEGQMCGHYTQIVWKSTTRVGCWRQKCTGGGLFVVCNYDPPGNYIDESPFDQPITTDDQNKPSPPPPSSSVS</sequence>
<dbReference type="SUPFAM" id="SSF55797">
    <property type="entry name" value="PR-1-like"/>
    <property type="match status" value="1"/>
</dbReference>
<dbReference type="PROSITE" id="PS01009">
    <property type="entry name" value="CRISP_1"/>
    <property type="match status" value="1"/>
</dbReference>
<evidence type="ECO:0000259" key="3">
    <source>
        <dbReference type="SMART" id="SM00198"/>
    </source>
</evidence>
<protein>
    <recommendedName>
        <fullName evidence="3">SCP domain-containing protein</fullName>
    </recommendedName>
</protein>
<keyword evidence="5" id="KW-1185">Reference proteome</keyword>